<accession>A0A918GXF5</accession>
<name>A0A918GXF5_9ACTN</name>
<dbReference type="RefSeq" id="WP_019891016.1">
    <property type="nucleotide sequence ID" value="NZ_BMQQ01000001.1"/>
</dbReference>
<dbReference type="Gene3D" id="3.40.50.720">
    <property type="entry name" value="NAD(P)-binding Rossmann-like Domain"/>
    <property type="match status" value="1"/>
</dbReference>
<keyword evidence="5" id="KW-1185">Reference proteome</keyword>
<evidence type="ECO:0000256" key="2">
    <source>
        <dbReference type="ARBA" id="ARBA00023002"/>
    </source>
</evidence>
<keyword evidence="2" id="KW-0560">Oxidoreductase</keyword>
<dbReference type="NCBIfam" id="NF009466">
    <property type="entry name" value="PRK12826.1-2"/>
    <property type="match status" value="1"/>
</dbReference>
<dbReference type="AlphaFoldDB" id="A0A918GXF5"/>
<dbReference type="GO" id="GO:0016616">
    <property type="term" value="F:oxidoreductase activity, acting on the CH-OH group of donors, NAD or NADP as acceptor"/>
    <property type="evidence" value="ECO:0007669"/>
    <property type="project" value="TreeGrafter"/>
</dbReference>
<dbReference type="PRINTS" id="PR00080">
    <property type="entry name" value="SDRFAMILY"/>
</dbReference>
<dbReference type="FunFam" id="3.40.50.720:FF:000173">
    <property type="entry name" value="3-oxoacyl-[acyl-carrier protein] reductase"/>
    <property type="match status" value="1"/>
</dbReference>
<comment type="similarity">
    <text evidence="1">Belongs to the short-chain dehydrogenases/reductases (SDR) family.</text>
</comment>
<reference evidence="4" key="2">
    <citation type="submission" date="2020-09" db="EMBL/GenBank/DDBJ databases">
        <authorList>
            <person name="Sun Q."/>
            <person name="Ohkuma M."/>
        </authorList>
    </citation>
    <scope>NUCLEOTIDE SEQUENCE</scope>
    <source>
        <strain evidence="4">JCM 3172</strain>
    </source>
</reference>
<dbReference type="InterPro" id="IPR002347">
    <property type="entry name" value="SDR_fam"/>
</dbReference>
<protein>
    <submittedName>
        <fullName evidence="4">3-oxoacyl-[acyl-carrier-protein] reductase</fullName>
    </submittedName>
</protein>
<dbReference type="InterPro" id="IPR020904">
    <property type="entry name" value="Sc_DH/Rdtase_CS"/>
</dbReference>
<dbReference type="PANTHER" id="PTHR42760">
    <property type="entry name" value="SHORT-CHAIN DEHYDROGENASES/REDUCTASES FAMILY MEMBER"/>
    <property type="match status" value="1"/>
</dbReference>
<dbReference type="PANTHER" id="PTHR42760:SF135">
    <property type="entry name" value="BLL7886 PROTEIN"/>
    <property type="match status" value="1"/>
</dbReference>
<dbReference type="SUPFAM" id="SSF51735">
    <property type="entry name" value="NAD(P)-binding Rossmann-fold domains"/>
    <property type="match status" value="1"/>
</dbReference>
<evidence type="ECO:0000259" key="3">
    <source>
        <dbReference type="SMART" id="SM00822"/>
    </source>
</evidence>
<dbReference type="GO" id="GO:0030497">
    <property type="term" value="P:fatty acid elongation"/>
    <property type="evidence" value="ECO:0007669"/>
    <property type="project" value="TreeGrafter"/>
</dbReference>
<feature type="domain" description="Ketoreductase" evidence="3">
    <location>
        <begin position="18"/>
        <end position="198"/>
    </location>
</feature>
<dbReference type="Proteomes" id="UP000619486">
    <property type="component" value="Unassembled WGS sequence"/>
</dbReference>
<comment type="caution">
    <text evidence="4">The sequence shown here is derived from an EMBL/GenBank/DDBJ whole genome shotgun (WGS) entry which is preliminary data.</text>
</comment>
<organism evidence="4 5">
    <name type="scientific">Streptomyces purpureus</name>
    <dbReference type="NCBI Taxonomy" id="1951"/>
    <lineage>
        <taxon>Bacteria</taxon>
        <taxon>Bacillati</taxon>
        <taxon>Actinomycetota</taxon>
        <taxon>Actinomycetes</taxon>
        <taxon>Kitasatosporales</taxon>
        <taxon>Streptomycetaceae</taxon>
        <taxon>Streptomyces</taxon>
    </lineage>
</organism>
<dbReference type="EMBL" id="BMQQ01000001">
    <property type="protein sequence ID" value="GGT14273.1"/>
    <property type="molecule type" value="Genomic_DNA"/>
</dbReference>
<evidence type="ECO:0000313" key="4">
    <source>
        <dbReference type="EMBL" id="GGT14273.1"/>
    </source>
</evidence>
<evidence type="ECO:0000256" key="1">
    <source>
        <dbReference type="ARBA" id="ARBA00006484"/>
    </source>
</evidence>
<dbReference type="InterPro" id="IPR057326">
    <property type="entry name" value="KR_dom"/>
</dbReference>
<proteinExistence type="inferred from homology"/>
<sequence length="259" mass="27223">MTGRQTEQAAQDLAGNRPVALVSGGSRGIGRAVVTRLAEDGYDIAFCYHSRSDAAEETAEAAARHGARTFARRVDIADAARTRDFVTAAEAELGPLDAVVTAAGITRDRPLALMDDSQWQDVVRTNLDGTYHVCRAAIQSLIKRRTGAIVTLSSIAGVYGGVGQTNYSASKAGIIGFTRALAKEYGRYGVRANAVAPGFIDTDMTSAVPEAARKKYLGQIPLARFGAPEDVADLVSFLVSARSGYITGQVLGIDGGLAI</sequence>
<dbReference type="SMART" id="SM00822">
    <property type="entry name" value="PKS_KR"/>
    <property type="match status" value="1"/>
</dbReference>
<dbReference type="PROSITE" id="PS00061">
    <property type="entry name" value="ADH_SHORT"/>
    <property type="match status" value="1"/>
</dbReference>
<dbReference type="PRINTS" id="PR00081">
    <property type="entry name" value="GDHRDH"/>
</dbReference>
<dbReference type="InterPro" id="IPR036291">
    <property type="entry name" value="NAD(P)-bd_dom_sf"/>
</dbReference>
<evidence type="ECO:0000313" key="5">
    <source>
        <dbReference type="Proteomes" id="UP000619486"/>
    </source>
</evidence>
<reference evidence="4" key="1">
    <citation type="journal article" date="2014" name="Int. J. Syst. Evol. Microbiol.">
        <title>Complete genome sequence of Corynebacterium casei LMG S-19264T (=DSM 44701T), isolated from a smear-ripened cheese.</title>
        <authorList>
            <consortium name="US DOE Joint Genome Institute (JGI-PGF)"/>
            <person name="Walter F."/>
            <person name="Albersmeier A."/>
            <person name="Kalinowski J."/>
            <person name="Ruckert C."/>
        </authorList>
    </citation>
    <scope>NUCLEOTIDE SEQUENCE</scope>
    <source>
        <strain evidence="4">JCM 3172</strain>
    </source>
</reference>
<dbReference type="Pfam" id="PF13561">
    <property type="entry name" value="adh_short_C2"/>
    <property type="match status" value="1"/>
</dbReference>
<gene>
    <name evidence="4" type="primary">fabG</name>
    <name evidence="4" type="ORF">GCM10014713_03640</name>
</gene>